<evidence type="ECO:0000313" key="3">
    <source>
        <dbReference type="Proteomes" id="UP000335636"/>
    </source>
</evidence>
<dbReference type="AlphaFoldDB" id="A0A5E4CLB6"/>
<feature type="region of interest" description="Disordered" evidence="1">
    <location>
        <begin position="1"/>
        <end position="130"/>
    </location>
</feature>
<name>A0A5E4CLB6_MARMO</name>
<feature type="compositionally biased region" description="Polar residues" evidence="1">
    <location>
        <begin position="97"/>
        <end position="107"/>
    </location>
</feature>
<accession>A0A5E4CLB6</accession>
<feature type="compositionally biased region" description="Polar residues" evidence="1">
    <location>
        <begin position="1"/>
        <end position="15"/>
    </location>
</feature>
<feature type="compositionally biased region" description="Basic and acidic residues" evidence="1">
    <location>
        <begin position="53"/>
        <end position="65"/>
    </location>
</feature>
<comment type="caution">
    <text evidence="2">The sequence shown here is derived from an EMBL/GenBank/DDBJ whole genome shotgun (WGS) entry which is preliminary data.</text>
</comment>
<evidence type="ECO:0000313" key="2">
    <source>
        <dbReference type="EMBL" id="VTJ81761.1"/>
    </source>
</evidence>
<proteinExistence type="predicted"/>
<evidence type="ECO:0000256" key="1">
    <source>
        <dbReference type="SAM" id="MobiDB-lite"/>
    </source>
</evidence>
<keyword evidence="3" id="KW-1185">Reference proteome</keyword>
<feature type="compositionally biased region" description="Polar residues" evidence="1">
    <location>
        <begin position="113"/>
        <end position="123"/>
    </location>
</feature>
<protein>
    <submittedName>
        <fullName evidence="2">Uncharacterized protein</fullName>
    </submittedName>
</protein>
<gene>
    <name evidence="2" type="ORF">MONAX_5E016733</name>
</gene>
<dbReference type="EMBL" id="CABDUW010001459">
    <property type="protein sequence ID" value="VTJ81761.1"/>
    <property type="molecule type" value="Genomic_DNA"/>
</dbReference>
<reference evidence="2" key="1">
    <citation type="submission" date="2019-04" db="EMBL/GenBank/DDBJ databases">
        <authorList>
            <person name="Alioto T."/>
            <person name="Alioto T."/>
        </authorList>
    </citation>
    <scope>NUCLEOTIDE SEQUENCE [LARGE SCALE GENOMIC DNA]</scope>
</reference>
<sequence length="130" mass="14410">MTRSYHNSENQSLFLSDSLAPEDGPSAKATDLSDQGSVAHVLKGQQQIPTTGMDRRRSPTRKDPQNHGQHMGTFKIDRTPRSFPGDDWIAQVLKSGSVDTMKTQPASQREFPSPSQQTDGNLEQTRESRA</sequence>
<dbReference type="Proteomes" id="UP000335636">
    <property type="component" value="Unassembled WGS sequence"/>
</dbReference>
<organism evidence="2 3">
    <name type="scientific">Marmota monax</name>
    <name type="common">Woodchuck</name>
    <dbReference type="NCBI Taxonomy" id="9995"/>
    <lineage>
        <taxon>Eukaryota</taxon>
        <taxon>Metazoa</taxon>
        <taxon>Chordata</taxon>
        <taxon>Craniata</taxon>
        <taxon>Vertebrata</taxon>
        <taxon>Euteleostomi</taxon>
        <taxon>Mammalia</taxon>
        <taxon>Eutheria</taxon>
        <taxon>Euarchontoglires</taxon>
        <taxon>Glires</taxon>
        <taxon>Rodentia</taxon>
        <taxon>Sciuromorpha</taxon>
        <taxon>Sciuridae</taxon>
        <taxon>Xerinae</taxon>
        <taxon>Marmotini</taxon>
        <taxon>Marmota</taxon>
    </lineage>
</organism>